<comment type="caution">
    <text evidence="2">The sequence shown here is derived from an EMBL/GenBank/DDBJ whole genome shotgun (WGS) entry which is preliminary data.</text>
</comment>
<name>A0A813FKR1_POLGL</name>
<evidence type="ECO:0000256" key="1">
    <source>
        <dbReference type="SAM" id="MobiDB-lite"/>
    </source>
</evidence>
<evidence type="ECO:0000313" key="3">
    <source>
        <dbReference type="Proteomes" id="UP000654075"/>
    </source>
</evidence>
<dbReference type="Proteomes" id="UP000654075">
    <property type="component" value="Unassembled WGS sequence"/>
</dbReference>
<evidence type="ECO:0000313" key="2">
    <source>
        <dbReference type="EMBL" id="CAE8614339.1"/>
    </source>
</evidence>
<protein>
    <submittedName>
        <fullName evidence="2">Uncharacterized protein</fullName>
    </submittedName>
</protein>
<keyword evidence="3" id="KW-1185">Reference proteome</keyword>
<dbReference type="AlphaFoldDB" id="A0A813FKR1"/>
<feature type="compositionally biased region" description="Polar residues" evidence="1">
    <location>
        <begin position="110"/>
        <end position="132"/>
    </location>
</feature>
<gene>
    <name evidence="2" type="ORF">PGLA1383_LOCUS32063</name>
</gene>
<feature type="region of interest" description="Disordered" evidence="1">
    <location>
        <begin position="188"/>
        <end position="208"/>
    </location>
</feature>
<feature type="compositionally biased region" description="Basic and acidic residues" evidence="1">
    <location>
        <begin position="191"/>
        <end position="208"/>
    </location>
</feature>
<feature type="region of interest" description="Disordered" evidence="1">
    <location>
        <begin position="108"/>
        <end position="171"/>
    </location>
</feature>
<dbReference type="EMBL" id="CAJNNV010025408">
    <property type="protein sequence ID" value="CAE8614339.1"/>
    <property type="molecule type" value="Genomic_DNA"/>
</dbReference>
<organism evidence="2 3">
    <name type="scientific">Polarella glacialis</name>
    <name type="common">Dinoflagellate</name>
    <dbReference type="NCBI Taxonomy" id="89957"/>
    <lineage>
        <taxon>Eukaryota</taxon>
        <taxon>Sar</taxon>
        <taxon>Alveolata</taxon>
        <taxon>Dinophyceae</taxon>
        <taxon>Suessiales</taxon>
        <taxon>Suessiaceae</taxon>
        <taxon>Polarella</taxon>
    </lineage>
</organism>
<proteinExistence type="predicted"/>
<sequence length="208" mass="23001">MTPPPIGEVKKSLNFIWGKESDLNETYSFEFSAGDSWGCTRKNAEGSRKFKLTFEAAACRIWWGQSYFTDPSDLQGKPERVQWYRTSDKTKKKAAFLWKKLRAAAPGSLEANQTSKASSAKPSVTTRPSTASAPAVRAKAEPGRSDAQPSSKATLEPKGPRAQKPSSPNLVLPEVILDLDNMLVVYKPPHYKVELPDKAEEASDRRAK</sequence>
<feature type="non-terminal residue" evidence="2">
    <location>
        <position position="208"/>
    </location>
</feature>
<reference evidence="2" key="1">
    <citation type="submission" date="2021-02" db="EMBL/GenBank/DDBJ databases">
        <authorList>
            <person name="Dougan E. K."/>
            <person name="Rhodes N."/>
            <person name="Thang M."/>
            <person name="Chan C."/>
        </authorList>
    </citation>
    <scope>NUCLEOTIDE SEQUENCE</scope>
</reference>
<accession>A0A813FKR1</accession>